<reference evidence="2 3" key="1">
    <citation type="journal article" date="2012" name="BMC Genomics">
        <title>Complete genome sequence of Saccharothrix espanaensis DSM 44229T and comparison to the other completely sequenced Pseudonocardiaceae.</title>
        <authorList>
            <person name="Strobel T."/>
            <person name="Al-Dilaimi A."/>
            <person name="Blom J."/>
            <person name="Gessner A."/>
            <person name="Kalinowski J."/>
            <person name="Luzhetska M."/>
            <person name="Puhler A."/>
            <person name="Szczepanowski R."/>
            <person name="Bechthold A."/>
            <person name="Ruckert C."/>
        </authorList>
    </citation>
    <scope>NUCLEOTIDE SEQUENCE [LARGE SCALE GENOMIC DNA]</scope>
    <source>
        <strain evidence="3">ATCC 51144 / DSM 44229 / JCM 9112 / NBRC 15066 / NRRL 15764</strain>
    </source>
</reference>
<evidence type="ECO:0000313" key="3">
    <source>
        <dbReference type="Proteomes" id="UP000006281"/>
    </source>
</evidence>
<dbReference type="STRING" id="1179773.BN6_81270"/>
<dbReference type="eggNOG" id="ENOG502ZPH5">
    <property type="taxonomic scope" value="Bacteria"/>
</dbReference>
<evidence type="ECO:0000313" key="2">
    <source>
        <dbReference type="EMBL" id="CCH35344.1"/>
    </source>
</evidence>
<name>K0KEY8_SACES</name>
<dbReference type="EMBL" id="HE804045">
    <property type="protein sequence ID" value="CCH35344.1"/>
    <property type="molecule type" value="Genomic_DNA"/>
</dbReference>
<evidence type="ECO:0000256" key="1">
    <source>
        <dbReference type="SAM" id="MobiDB-lite"/>
    </source>
</evidence>
<organism evidence="2 3">
    <name type="scientific">Saccharothrix espanaensis (strain ATCC 51144 / DSM 44229 / JCM 9112 / NBRC 15066 / NRRL 15764)</name>
    <dbReference type="NCBI Taxonomy" id="1179773"/>
    <lineage>
        <taxon>Bacteria</taxon>
        <taxon>Bacillati</taxon>
        <taxon>Actinomycetota</taxon>
        <taxon>Actinomycetes</taxon>
        <taxon>Pseudonocardiales</taxon>
        <taxon>Pseudonocardiaceae</taxon>
        <taxon>Saccharothrix</taxon>
    </lineage>
</organism>
<keyword evidence="3" id="KW-1185">Reference proteome</keyword>
<dbReference type="InterPro" id="IPR047789">
    <property type="entry name" value="CU044_5270-like"/>
</dbReference>
<dbReference type="PATRIC" id="fig|1179773.3.peg.8202"/>
<dbReference type="KEGG" id="sesp:BN6_81270"/>
<gene>
    <name evidence="2" type="ordered locus">BN6_81270</name>
</gene>
<accession>K0KEY8</accession>
<dbReference type="OrthoDB" id="3387554at2"/>
<proteinExistence type="predicted"/>
<dbReference type="HOGENOM" id="CLU_062170_0_0_11"/>
<dbReference type="BioCyc" id="SESP1179773:BN6_RS39335-MONOMER"/>
<dbReference type="NCBIfam" id="NF038083">
    <property type="entry name" value="CU044_5270_fam"/>
    <property type="match status" value="1"/>
</dbReference>
<sequence>MRENSLDLLLDRALDRAVADEPGLTGEQLDQGRLRLAADLRRTSDQAPTGKAPAGRTTSWKPRRVLAAAAALAVLTATGLVWQGVVDTSATAAAASLNRAADLAASVVDQPVGPGQYRYVRSRYVGVTVALGDDTATTAGLVNELWIPSDPKQEWLERQADDGPATWFPGKEGQGTPPGNPASRNGEFRAPCGDFSYMAEGTPDRCTRIDWSNPSPEFLAGLPTDPKALHERLVRDGRDFVPAEWGTDAGVLRAVQAALASGRVPAAVRAQLYRALAHVPGLQVTDDRANLDGKVGTALGVRVGDEFVEVVIDPANGEFIGRRDVTAVDAELPEGTVRQSSSTTIGVADALGVAPR</sequence>
<feature type="region of interest" description="Disordered" evidence="1">
    <location>
        <begin position="162"/>
        <end position="188"/>
    </location>
</feature>
<dbReference type="Proteomes" id="UP000006281">
    <property type="component" value="Chromosome"/>
</dbReference>
<dbReference type="RefSeq" id="WP_015105451.1">
    <property type="nucleotide sequence ID" value="NC_019673.1"/>
</dbReference>
<protein>
    <submittedName>
        <fullName evidence="2">Uncharacterized protein</fullName>
    </submittedName>
</protein>
<dbReference type="AlphaFoldDB" id="K0KEY8"/>